<dbReference type="AlphaFoldDB" id="A0A413F9H7"/>
<protein>
    <submittedName>
        <fullName evidence="1">Uncharacterized protein</fullName>
    </submittedName>
</protein>
<name>A0A413F9H7_9FIRM</name>
<sequence length="71" mass="8455">MPGQMNLFFGYDSEEEPFPELIEPEFIKVKNSEQGRKPKVNYNEMFINLLTHYEEMDTLTDEENRVLLVEP</sequence>
<proteinExistence type="predicted"/>
<accession>A0A413F9H7</accession>
<evidence type="ECO:0000313" key="1">
    <source>
        <dbReference type="EMBL" id="RGX25148.1"/>
    </source>
</evidence>
<gene>
    <name evidence="1" type="ORF">DWV29_21990</name>
</gene>
<dbReference type="EMBL" id="QSBM01000020">
    <property type="protein sequence ID" value="RGX25148.1"/>
    <property type="molecule type" value="Genomic_DNA"/>
</dbReference>
<organism evidence="1 2">
    <name type="scientific">Enterocloster asparagiformis</name>
    <dbReference type="NCBI Taxonomy" id="333367"/>
    <lineage>
        <taxon>Bacteria</taxon>
        <taxon>Bacillati</taxon>
        <taxon>Bacillota</taxon>
        <taxon>Clostridia</taxon>
        <taxon>Lachnospirales</taxon>
        <taxon>Lachnospiraceae</taxon>
        <taxon>Enterocloster</taxon>
    </lineage>
</organism>
<evidence type="ECO:0000313" key="2">
    <source>
        <dbReference type="Proteomes" id="UP000283880"/>
    </source>
</evidence>
<dbReference type="RefSeq" id="WP_007707801.1">
    <property type="nucleotide sequence ID" value="NZ_CABMHH010000294.1"/>
</dbReference>
<reference evidence="1 2" key="1">
    <citation type="submission" date="2018-08" db="EMBL/GenBank/DDBJ databases">
        <title>A genome reference for cultivated species of the human gut microbiota.</title>
        <authorList>
            <person name="Zou Y."/>
            <person name="Xue W."/>
            <person name="Luo G."/>
        </authorList>
    </citation>
    <scope>NUCLEOTIDE SEQUENCE [LARGE SCALE GENOMIC DNA]</scope>
    <source>
        <strain evidence="1 2">AF04-15</strain>
    </source>
</reference>
<comment type="caution">
    <text evidence="1">The sequence shown here is derived from an EMBL/GenBank/DDBJ whole genome shotgun (WGS) entry which is preliminary data.</text>
</comment>
<dbReference type="Proteomes" id="UP000283880">
    <property type="component" value="Unassembled WGS sequence"/>
</dbReference>